<dbReference type="Proteomes" id="UP000287447">
    <property type="component" value="Unassembled WGS sequence"/>
</dbReference>
<reference evidence="2" key="1">
    <citation type="submission" date="2019-01" db="EMBL/GenBank/DDBJ databases">
        <title>Gri0909 isolated from a small marine red alga.</title>
        <authorList>
            <person name="Kim J."/>
            <person name="Jeong S.E."/>
            <person name="Jeon C.O."/>
        </authorList>
    </citation>
    <scope>NUCLEOTIDE SEQUENCE [LARGE SCALE GENOMIC DNA]</scope>
    <source>
        <strain evidence="2">Gri0909</strain>
    </source>
</reference>
<comment type="caution">
    <text evidence="1">The sequence shown here is derived from an EMBL/GenBank/DDBJ whole genome shotgun (WGS) entry which is preliminary data.</text>
</comment>
<keyword evidence="2" id="KW-1185">Reference proteome</keyword>
<protein>
    <submittedName>
        <fullName evidence="1">Uncharacterized protein</fullName>
    </submittedName>
</protein>
<name>A0A3S2VQQ0_9PROT</name>
<sequence>MTDTGTEMDIDAYRALVGAFHDRGYAFVGFDAAEEDARHVIARHDVDFSIDLATTLAETEAALGIAATYFVMLTNPFYNLVTREGRAALQRIIALGHAVELHFDVSCYAPDALEEAAGAECGLLSDLTGRAVNLISFHRPAPEWLDNPATLAGRSHTYMPRYFSRIGYCSDSRGAWRFGHPMDHEAAAAGKALQLLTHPIWWTTPAGTSVEKIDLWRAQRHEAETVQVGDNCIPYRDRPVDAR</sequence>
<dbReference type="AlphaFoldDB" id="A0A3S2VQQ0"/>
<accession>A0A3S2VQQ0</accession>
<dbReference type="RefSeq" id="WP_127766224.1">
    <property type="nucleotide sequence ID" value="NZ_SADE01000002.1"/>
</dbReference>
<organism evidence="1 2">
    <name type="scientific">Hwanghaeella grinnelliae</name>
    <dbReference type="NCBI Taxonomy" id="2500179"/>
    <lineage>
        <taxon>Bacteria</taxon>
        <taxon>Pseudomonadati</taxon>
        <taxon>Pseudomonadota</taxon>
        <taxon>Alphaproteobacteria</taxon>
        <taxon>Rhodospirillales</taxon>
        <taxon>Rhodospirillaceae</taxon>
        <taxon>Hwanghaeella</taxon>
    </lineage>
</organism>
<evidence type="ECO:0000313" key="1">
    <source>
        <dbReference type="EMBL" id="RVU36748.1"/>
    </source>
</evidence>
<gene>
    <name evidence="1" type="ORF">EOI86_16415</name>
</gene>
<evidence type="ECO:0000313" key="2">
    <source>
        <dbReference type="Proteomes" id="UP000287447"/>
    </source>
</evidence>
<proteinExistence type="predicted"/>
<dbReference type="OrthoDB" id="9788208at2"/>
<dbReference type="EMBL" id="SADE01000002">
    <property type="protein sequence ID" value="RVU36748.1"/>
    <property type="molecule type" value="Genomic_DNA"/>
</dbReference>